<proteinExistence type="predicted"/>
<name>A0A9P4IZ56_9PEZI</name>
<organism evidence="2 3">
    <name type="scientific">Myriangium duriaei CBS 260.36</name>
    <dbReference type="NCBI Taxonomy" id="1168546"/>
    <lineage>
        <taxon>Eukaryota</taxon>
        <taxon>Fungi</taxon>
        <taxon>Dikarya</taxon>
        <taxon>Ascomycota</taxon>
        <taxon>Pezizomycotina</taxon>
        <taxon>Dothideomycetes</taxon>
        <taxon>Dothideomycetidae</taxon>
        <taxon>Myriangiales</taxon>
        <taxon>Myriangiaceae</taxon>
        <taxon>Myriangium</taxon>
    </lineage>
</organism>
<dbReference type="OrthoDB" id="10006285at2759"/>
<keyword evidence="1" id="KW-0732">Signal</keyword>
<feature type="signal peptide" evidence="1">
    <location>
        <begin position="1"/>
        <end position="19"/>
    </location>
</feature>
<evidence type="ECO:0000256" key="1">
    <source>
        <dbReference type="SAM" id="SignalP"/>
    </source>
</evidence>
<dbReference type="InterPro" id="IPR015943">
    <property type="entry name" value="WD40/YVTN_repeat-like_dom_sf"/>
</dbReference>
<dbReference type="SUPFAM" id="SSF75011">
    <property type="entry name" value="3-carboxy-cis,cis-mucoante lactonizing enzyme"/>
    <property type="match status" value="1"/>
</dbReference>
<comment type="caution">
    <text evidence="2">The sequence shown here is derived from an EMBL/GenBank/DDBJ whole genome shotgun (WGS) entry which is preliminary data.</text>
</comment>
<accession>A0A9P4IZ56</accession>
<evidence type="ECO:0000313" key="3">
    <source>
        <dbReference type="Proteomes" id="UP000799439"/>
    </source>
</evidence>
<evidence type="ECO:0008006" key="4">
    <source>
        <dbReference type="Google" id="ProtNLM"/>
    </source>
</evidence>
<keyword evidence="3" id="KW-1185">Reference proteome</keyword>
<gene>
    <name evidence="2" type="ORF">K461DRAFT_321815</name>
</gene>
<evidence type="ECO:0000313" key="2">
    <source>
        <dbReference type="EMBL" id="KAF2151614.1"/>
    </source>
</evidence>
<dbReference type="Gene3D" id="2.130.10.10">
    <property type="entry name" value="YVTN repeat-like/Quinoprotein amine dehydrogenase"/>
    <property type="match status" value="2"/>
</dbReference>
<protein>
    <recommendedName>
        <fullName evidence="4">3-carboxymuconate cyclase</fullName>
    </recommendedName>
</protein>
<reference evidence="2" key="1">
    <citation type="journal article" date="2020" name="Stud. Mycol.">
        <title>101 Dothideomycetes genomes: a test case for predicting lifestyles and emergence of pathogens.</title>
        <authorList>
            <person name="Haridas S."/>
            <person name="Albert R."/>
            <person name="Binder M."/>
            <person name="Bloem J."/>
            <person name="Labutti K."/>
            <person name="Salamov A."/>
            <person name="Andreopoulos B."/>
            <person name="Baker S."/>
            <person name="Barry K."/>
            <person name="Bills G."/>
            <person name="Bluhm B."/>
            <person name="Cannon C."/>
            <person name="Castanera R."/>
            <person name="Culley D."/>
            <person name="Daum C."/>
            <person name="Ezra D."/>
            <person name="Gonzalez J."/>
            <person name="Henrissat B."/>
            <person name="Kuo A."/>
            <person name="Liang C."/>
            <person name="Lipzen A."/>
            <person name="Lutzoni F."/>
            <person name="Magnuson J."/>
            <person name="Mondo S."/>
            <person name="Nolan M."/>
            <person name="Ohm R."/>
            <person name="Pangilinan J."/>
            <person name="Park H.-J."/>
            <person name="Ramirez L."/>
            <person name="Alfaro M."/>
            <person name="Sun H."/>
            <person name="Tritt A."/>
            <person name="Yoshinaga Y."/>
            <person name="Zwiers L.-H."/>
            <person name="Turgeon B."/>
            <person name="Goodwin S."/>
            <person name="Spatafora J."/>
            <person name="Crous P."/>
            <person name="Grigoriev I."/>
        </authorList>
    </citation>
    <scope>NUCLEOTIDE SEQUENCE</scope>
    <source>
        <strain evidence="2">CBS 260.36</strain>
    </source>
</reference>
<sequence length="378" mass="39472">MKSFYIPFVLGCLHTATHAAPAARPQKPAALYFLDNNPAGSSVVSFALGDNGIPTNPVKTATGGVGLISLNATGSPVAADPLMSQGSVRIYGNLLFTVNSGDNTVSFLKINPNDPQHLQLVGRPAPTGGDFPVSLDYSQKLNRLCVLDGGKNAGVTCFRVDQERGLQALAPIRISADASGAASELSFNPDSSAVFVTLKGAANVTNAHILAYPIDRSGAVAREPVVSQFSNTQVPFGFQFISQDQIYLADPSFGVALLKVNRNFTVTPTAKNVVAGQKAICWTAADPDTKTLYGLDAGTDSLWTFSDTLASTGAVTLTEPSPGKGLFDAVVGNELLYALGGANGIVVVDTKMRKQVDLVDLSAIGKRNGFTGLALYTC</sequence>
<feature type="chain" id="PRO_5040121745" description="3-carboxymuconate cyclase" evidence="1">
    <location>
        <begin position="20"/>
        <end position="378"/>
    </location>
</feature>
<dbReference type="Proteomes" id="UP000799439">
    <property type="component" value="Unassembled WGS sequence"/>
</dbReference>
<dbReference type="EMBL" id="ML996087">
    <property type="protein sequence ID" value="KAF2151614.1"/>
    <property type="molecule type" value="Genomic_DNA"/>
</dbReference>
<dbReference type="AlphaFoldDB" id="A0A9P4IZ56"/>